<dbReference type="InterPro" id="IPR000529">
    <property type="entry name" value="Ribosomal_bS6"/>
</dbReference>
<accession>A0A1G2JBM9</accession>
<dbReference type="GO" id="GO:0019843">
    <property type="term" value="F:rRNA binding"/>
    <property type="evidence" value="ECO:0007669"/>
    <property type="project" value="InterPro"/>
</dbReference>
<reference evidence="5 6" key="1">
    <citation type="journal article" date="2016" name="Nat. Commun.">
        <title>Thousands of microbial genomes shed light on interconnected biogeochemical processes in an aquifer system.</title>
        <authorList>
            <person name="Anantharaman K."/>
            <person name="Brown C.T."/>
            <person name="Hug L.A."/>
            <person name="Sharon I."/>
            <person name="Castelle C.J."/>
            <person name="Probst A.J."/>
            <person name="Thomas B.C."/>
            <person name="Singh A."/>
            <person name="Wilkins M.J."/>
            <person name="Karaoz U."/>
            <person name="Brodie E.L."/>
            <person name="Williams K.H."/>
            <person name="Hubbard S.S."/>
            <person name="Banfield J.F."/>
        </authorList>
    </citation>
    <scope>NUCLEOTIDE SEQUENCE [LARGE SCALE GENOMIC DNA]</scope>
</reference>
<dbReference type="STRING" id="1802229.A2401_01835"/>
<sequence length="150" mass="16940">MTSEDAETKSKEIASTIQGNEGIIVKQTNPLPKALAFPVKKHASGFFGVFEFQMEQEKLSAVQEMVKKDAKIVRHIVLVKKPFKIKKERRSKKKDLLQAEALPSVEAKKPKAEKEEVSEPVTEEKTPEKVEKAKVELKDIEKQLDDILGE</sequence>
<dbReference type="GO" id="GO:0006412">
    <property type="term" value="P:translation"/>
    <property type="evidence" value="ECO:0007669"/>
    <property type="project" value="InterPro"/>
</dbReference>
<evidence type="ECO:0000256" key="4">
    <source>
        <dbReference type="SAM" id="MobiDB-lite"/>
    </source>
</evidence>
<protein>
    <recommendedName>
        <fullName evidence="2">Small ribosomal subunit protein bS6</fullName>
    </recommendedName>
    <alternativeName>
        <fullName evidence="3">30S ribosomal protein S6</fullName>
    </alternativeName>
</protein>
<dbReference type="Proteomes" id="UP000177751">
    <property type="component" value="Unassembled WGS sequence"/>
</dbReference>
<proteinExistence type="inferred from homology"/>
<feature type="compositionally biased region" description="Basic and acidic residues" evidence="4">
    <location>
        <begin position="106"/>
        <end position="132"/>
    </location>
</feature>
<organism evidence="5 6">
    <name type="scientific">Candidatus Staskawiczbacteria bacterium RIFOXYC1_FULL_38_18</name>
    <dbReference type="NCBI Taxonomy" id="1802229"/>
    <lineage>
        <taxon>Bacteria</taxon>
        <taxon>Candidatus Staskawicziibacteriota</taxon>
    </lineage>
</organism>
<dbReference type="Gene3D" id="3.30.70.60">
    <property type="match status" value="1"/>
</dbReference>
<feature type="region of interest" description="Disordered" evidence="4">
    <location>
        <begin position="88"/>
        <end position="132"/>
    </location>
</feature>
<dbReference type="InterPro" id="IPR035980">
    <property type="entry name" value="Ribosomal_bS6_sf"/>
</dbReference>
<evidence type="ECO:0000256" key="2">
    <source>
        <dbReference type="ARBA" id="ARBA00035294"/>
    </source>
</evidence>
<dbReference type="InterPro" id="IPR014717">
    <property type="entry name" value="Transl_elong_EF1B/ribsomal_bS6"/>
</dbReference>
<gene>
    <name evidence="5" type="ORF">A2401_01835</name>
</gene>
<evidence type="ECO:0000256" key="1">
    <source>
        <dbReference type="ARBA" id="ARBA00009512"/>
    </source>
</evidence>
<evidence type="ECO:0000256" key="3">
    <source>
        <dbReference type="ARBA" id="ARBA00035520"/>
    </source>
</evidence>
<evidence type="ECO:0000313" key="6">
    <source>
        <dbReference type="Proteomes" id="UP000177751"/>
    </source>
</evidence>
<name>A0A1G2JBM9_9BACT</name>
<dbReference type="GO" id="GO:0005840">
    <property type="term" value="C:ribosome"/>
    <property type="evidence" value="ECO:0007669"/>
    <property type="project" value="InterPro"/>
</dbReference>
<dbReference type="AlphaFoldDB" id="A0A1G2JBM9"/>
<comment type="similarity">
    <text evidence="1">Belongs to the bacterial ribosomal protein bS6 family.</text>
</comment>
<dbReference type="Pfam" id="PF01250">
    <property type="entry name" value="Ribosomal_S6"/>
    <property type="match status" value="1"/>
</dbReference>
<dbReference type="SUPFAM" id="SSF54995">
    <property type="entry name" value="Ribosomal protein S6"/>
    <property type="match status" value="1"/>
</dbReference>
<comment type="caution">
    <text evidence="5">The sequence shown here is derived from an EMBL/GenBank/DDBJ whole genome shotgun (WGS) entry which is preliminary data.</text>
</comment>
<dbReference type="GO" id="GO:0003735">
    <property type="term" value="F:structural constituent of ribosome"/>
    <property type="evidence" value="ECO:0007669"/>
    <property type="project" value="InterPro"/>
</dbReference>
<dbReference type="EMBL" id="MHPP01000015">
    <property type="protein sequence ID" value="OGZ84525.1"/>
    <property type="molecule type" value="Genomic_DNA"/>
</dbReference>
<evidence type="ECO:0000313" key="5">
    <source>
        <dbReference type="EMBL" id="OGZ84525.1"/>
    </source>
</evidence>